<dbReference type="AlphaFoldDB" id="A0A240U375"/>
<sequence length="59" mass="6714">MNLIELSLLLITKFSQCLILRLQLIILTICNVIFQLSDSTLVSSQIVKNLACRTSRQCF</sequence>
<gene>
    <name evidence="1" type="ORF">CBP34_12350</name>
</gene>
<organism evidence="1 2">
    <name type="scientific">Acidovorax carolinensis</name>
    <dbReference type="NCBI Taxonomy" id="553814"/>
    <lineage>
        <taxon>Bacteria</taxon>
        <taxon>Pseudomonadati</taxon>
        <taxon>Pseudomonadota</taxon>
        <taxon>Betaproteobacteria</taxon>
        <taxon>Burkholderiales</taxon>
        <taxon>Comamonadaceae</taxon>
        <taxon>Acidovorax</taxon>
    </lineage>
</organism>
<dbReference type="KEGG" id="acin:CBP34_12350"/>
<name>A0A240U375_9BURK</name>
<protein>
    <submittedName>
        <fullName evidence="1">Uncharacterized protein</fullName>
    </submittedName>
</protein>
<evidence type="ECO:0000313" key="1">
    <source>
        <dbReference type="EMBL" id="ART52286.1"/>
    </source>
</evidence>
<dbReference type="Proteomes" id="UP000194432">
    <property type="component" value="Chromosome 1"/>
</dbReference>
<dbReference type="EMBL" id="CP021361">
    <property type="protein sequence ID" value="ART52286.1"/>
    <property type="molecule type" value="Genomic_DNA"/>
</dbReference>
<keyword evidence="2" id="KW-1185">Reference proteome</keyword>
<evidence type="ECO:0000313" key="2">
    <source>
        <dbReference type="Proteomes" id="UP000194432"/>
    </source>
</evidence>
<reference evidence="1 2" key="1">
    <citation type="submission" date="2017-05" db="EMBL/GenBank/DDBJ databases">
        <title>Polyphasic characterization of four soil-derived phenanthrene-degrading Acidovorax strains and proposal of Acidovorax phenanthrenivorans sp. nov.</title>
        <authorList>
            <person name="Singleton D.R."/>
            <person name="Lee J."/>
            <person name="Dickey A.N."/>
            <person name="Stroud A."/>
            <person name="Scholl E.H."/>
            <person name="Wright F.A."/>
            <person name="Aitken M.D."/>
        </authorList>
    </citation>
    <scope>NUCLEOTIDE SEQUENCE [LARGE SCALE GENOMIC DNA]</scope>
    <source>
        <strain evidence="1">NA3</strain>
    </source>
</reference>
<accession>A0A240U375</accession>
<proteinExistence type="predicted"/>